<dbReference type="Proteomes" id="UP000608154">
    <property type="component" value="Unassembled WGS sequence"/>
</dbReference>
<gene>
    <name evidence="6" type="ORF">GCM10011494_05690</name>
</gene>
<dbReference type="Gene3D" id="3.20.20.70">
    <property type="entry name" value="Aldolase class I"/>
    <property type="match status" value="1"/>
</dbReference>
<dbReference type="GO" id="GO:0016829">
    <property type="term" value="F:lyase activity"/>
    <property type="evidence" value="ECO:0007669"/>
    <property type="project" value="UniProtKB-KW"/>
</dbReference>
<keyword evidence="4" id="KW-0456">Lyase</keyword>
<dbReference type="PANTHER" id="PTHR30246">
    <property type="entry name" value="2-KETO-3-DEOXY-6-PHOSPHOGLUCONATE ALDOLASE"/>
    <property type="match status" value="1"/>
</dbReference>
<proteinExistence type="inferred from homology"/>
<evidence type="ECO:0000256" key="2">
    <source>
        <dbReference type="ARBA" id="ARBA00006906"/>
    </source>
</evidence>
<dbReference type="AlphaFoldDB" id="A0A916TR11"/>
<keyword evidence="7" id="KW-1185">Reference proteome</keyword>
<comment type="pathway">
    <text evidence="1">Carbohydrate acid metabolism.</text>
</comment>
<dbReference type="RefSeq" id="WP_188768224.1">
    <property type="nucleotide sequence ID" value="NZ_BMHK01000003.1"/>
</dbReference>
<dbReference type="Pfam" id="PF01081">
    <property type="entry name" value="Aldolase"/>
    <property type="match status" value="1"/>
</dbReference>
<comment type="similarity">
    <text evidence="2">Belongs to the KHG/KDPG aldolase family.</text>
</comment>
<reference evidence="6" key="2">
    <citation type="submission" date="2020-09" db="EMBL/GenBank/DDBJ databases">
        <authorList>
            <person name="Sun Q."/>
            <person name="Zhou Y."/>
        </authorList>
    </citation>
    <scope>NUCLEOTIDE SEQUENCE</scope>
    <source>
        <strain evidence="6">CGMCC 1.15095</strain>
    </source>
</reference>
<organism evidence="6 7">
    <name type="scientific">Novosphingobium endophyticum</name>
    <dbReference type="NCBI Taxonomy" id="1955250"/>
    <lineage>
        <taxon>Bacteria</taxon>
        <taxon>Pseudomonadati</taxon>
        <taxon>Pseudomonadota</taxon>
        <taxon>Alphaproteobacteria</taxon>
        <taxon>Sphingomonadales</taxon>
        <taxon>Sphingomonadaceae</taxon>
        <taxon>Novosphingobium</taxon>
    </lineage>
</organism>
<dbReference type="SUPFAM" id="SSF51569">
    <property type="entry name" value="Aldolase"/>
    <property type="match status" value="1"/>
</dbReference>
<comment type="caution">
    <text evidence="6">The sequence shown here is derived from an EMBL/GenBank/DDBJ whole genome shotgun (WGS) entry which is preliminary data.</text>
</comment>
<dbReference type="NCBIfam" id="NF006600">
    <property type="entry name" value="PRK09140.1"/>
    <property type="match status" value="1"/>
</dbReference>
<protein>
    <submittedName>
        <fullName evidence="6">2-dehydro-3-deoxy-6-phosphogalactonate aldolase</fullName>
    </submittedName>
</protein>
<reference evidence="6" key="1">
    <citation type="journal article" date="2014" name="Int. J. Syst. Evol. Microbiol.">
        <title>Complete genome sequence of Corynebacterium casei LMG S-19264T (=DSM 44701T), isolated from a smear-ripened cheese.</title>
        <authorList>
            <consortium name="US DOE Joint Genome Institute (JGI-PGF)"/>
            <person name="Walter F."/>
            <person name="Albersmeier A."/>
            <person name="Kalinowski J."/>
            <person name="Ruckert C."/>
        </authorList>
    </citation>
    <scope>NUCLEOTIDE SEQUENCE</scope>
    <source>
        <strain evidence="6">CGMCC 1.15095</strain>
    </source>
</reference>
<evidence type="ECO:0000313" key="6">
    <source>
        <dbReference type="EMBL" id="GGB90217.1"/>
    </source>
</evidence>
<sequence length="213" mass="21425">MKINAALADEAPPIVAILRGIETAEAVEIGEALIEAGIRLIEVPFNSPDPAGSIRAMAMALGGRAAVGGGTVTTPELADALADAGGTFMVSPNVEPAVIGRSLERGLDVLPGFLTPTEAFAAVRAGARDLKLFPGTVLGSGYIRAIREVLSPGTRIWAVGGVGIANIGEFRAAGVFGIGVGGSLYKPGHDAVTVAAKARELVAAWSDAAASEG</sequence>
<dbReference type="CDD" id="cd00452">
    <property type="entry name" value="KDPG_aldolase"/>
    <property type="match status" value="1"/>
</dbReference>
<evidence type="ECO:0000313" key="7">
    <source>
        <dbReference type="Proteomes" id="UP000608154"/>
    </source>
</evidence>
<evidence type="ECO:0000256" key="5">
    <source>
        <dbReference type="ARBA" id="ARBA00023277"/>
    </source>
</evidence>
<evidence type="ECO:0000256" key="3">
    <source>
        <dbReference type="ARBA" id="ARBA00011233"/>
    </source>
</evidence>
<comment type="subunit">
    <text evidence="3">Homotrimer.</text>
</comment>
<dbReference type="EMBL" id="BMHK01000003">
    <property type="protein sequence ID" value="GGB90217.1"/>
    <property type="molecule type" value="Genomic_DNA"/>
</dbReference>
<dbReference type="PANTHER" id="PTHR30246:SF1">
    <property type="entry name" value="2-DEHYDRO-3-DEOXY-6-PHOSPHOGALACTONATE ALDOLASE-RELATED"/>
    <property type="match status" value="1"/>
</dbReference>
<accession>A0A916TR11</accession>
<dbReference type="InterPro" id="IPR013785">
    <property type="entry name" value="Aldolase_TIM"/>
</dbReference>
<name>A0A916TR11_9SPHN</name>
<keyword evidence="5" id="KW-0119">Carbohydrate metabolism</keyword>
<dbReference type="InterPro" id="IPR000887">
    <property type="entry name" value="Aldlse_KDPG_KHG"/>
</dbReference>
<evidence type="ECO:0000256" key="1">
    <source>
        <dbReference type="ARBA" id="ARBA00004761"/>
    </source>
</evidence>
<evidence type="ECO:0000256" key="4">
    <source>
        <dbReference type="ARBA" id="ARBA00023239"/>
    </source>
</evidence>